<feature type="domain" description="DNA polymerase delta subunit OB-fold" evidence="4">
    <location>
        <begin position="40"/>
        <end position="171"/>
    </location>
</feature>
<dbReference type="GO" id="GO:0006271">
    <property type="term" value="P:DNA strand elongation involved in DNA replication"/>
    <property type="evidence" value="ECO:0007669"/>
    <property type="project" value="TreeGrafter"/>
</dbReference>
<organism evidence="5 6">
    <name type="scientific">Microctonus hyperodae</name>
    <name type="common">Parasitoid wasp</name>
    <dbReference type="NCBI Taxonomy" id="165561"/>
    <lineage>
        <taxon>Eukaryota</taxon>
        <taxon>Metazoa</taxon>
        <taxon>Ecdysozoa</taxon>
        <taxon>Arthropoda</taxon>
        <taxon>Hexapoda</taxon>
        <taxon>Insecta</taxon>
        <taxon>Pterygota</taxon>
        <taxon>Neoptera</taxon>
        <taxon>Endopterygota</taxon>
        <taxon>Hymenoptera</taxon>
        <taxon>Apocrita</taxon>
        <taxon>Ichneumonoidea</taxon>
        <taxon>Braconidae</taxon>
        <taxon>Euphorinae</taxon>
        <taxon>Microctonus</taxon>
    </lineage>
</organism>
<reference evidence="5" key="2">
    <citation type="submission" date="2023-03" db="EMBL/GenBank/DDBJ databases">
        <authorList>
            <person name="Inwood S.N."/>
            <person name="Skelly J.G."/>
            <person name="Guhlin J."/>
            <person name="Harrop T.W.R."/>
            <person name="Goldson S.G."/>
            <person name="Dearden P.K."/>
        </authorList>
    </citation>
    <scope>NUCLEOTIDE SEQUENCE</scope>
    <source>
        <strain evidence="5">Lincoln</strain>
        <tissue evidence="5">Whole body</tissue>
    </source>
</reference>
<dbReference type="Pfam" id="PF18018">
    <property type="entry name" value="DNA_pol_D_N"/>
    <property type="match status" value="1"/>
</dbReference>
<dbReference type="Gene3D" id="2.40.50.430">
    <property type="match status" value="1"/>
</dbReference>
<evidence type="ECO:0000259" key="3">
    <source>
        <dbReference type="Pfam" id="PF04042"/>
    </source>
</evidence>
<dbReference type="AlphaFoldDB" id="A0AA39FDT1"/>
<evidence type="ECO:0000313" key="6">
    <source>
        <dbReference type="Proteomes" id="UP001168972"/>
    </source>
</evidence>
<dbReference type="InterPro" id="IPR040663">
    <property type="entry name" value="DNA_pol_D_N"/>
</dbReference>
<keyword evidence="6" id="KW-1185">Reference proteome</keyword>
<dbReference type="Proteomes" id="UP001168972">
    <property type="component" value="Unassembled WGS sequence"/>
</dbReference>
<accession>A0AA39FDT1</accession>
<evidence type="ECO:0000259" key="4">
    <source>
        <dbReference type="Pfam" id="PF18018"/>
    </source>
</evidence>
<dbReference type="PANTHER" id="PTHR10416">
    <property type="entry name" value="DNA POLYMERASE DELTA SUBUNIT 2"/>
    <property type="match status" value="1"/>
</dbReference>
<dbReference type="EMBL" id="JAQQBR010001831">
    <property type="protein sequence ID" value="KAK0167715.1"/>
    <property type="molecule type" value="Genomic_DNA"/>
</dbReference>
<dbReference type="Pfam" id="PF04042">
    <property type="entry name" value="DNA_pol_E_B"/>
    <property type="match status" value="1"/>
</dbReference>
<dbReference type="GO" id="GO:0043625">
    <property type="term" value="C:delta DNA polymerase complex"/>
    <property type="evidence" value="ECO:0007669"/>
    <property type="project" value="TreeGrafter"/>
</dbReference>
<evidence type="ECO:0000313" key="5">
    <source>
        <dbReference type="EMBL" id="KAK0167715.1"/>
    </source>
</evidence>
<dbReference type="InterPro" id="IPR024826">
    <property type="entry name" value="DNA_pol_delta/II_ssu"/>
</dbReference>
<feature type="domain" description="DNA polymerase alpha/delta/epsilon subunit B" evidence="3">
    <location>
        <begin position="194"/>
        <end position="319"/>
    </location>
</feature>
<evidence type="ECO:0008006" key="7">
    <source>
        <dbReference type="Google" id="ProtNLM"/>
    </source>
</evidence>
<dbReference type="PANTHER" id="PTHR10416:SF0">
    <property type="entry name" value="DNA POLYMERASE DELTA SUBUNIT 2"/>
    <property type="match status" value="1"/>
</dbReference>
<protein>
    <recommendedName>
        <fullName evidence="7">DNA polymerase delta subunit 2</fullName>
    </recommendedName>
</protein>
<name>A0AA39FDT1_MICHY</name>
<dbReference type="GO" id="GO:0003677">
    <property type="term" value="F:DNA binding"/>
    <property type="evidence" value="ECO:0007669"/>
    <property type="project" value="InterPro"/>
</dbReference>
<gene>
    <name evidence="5" type="ORF">PV327_001587</name>
</gene>
<comment type="caution">
    <text evidence="5">The sequence shown here is derived from an EMBL/GenBank/DDBJ whole genome shotgun (WGS) entry which is preliminary data.</text>
</comment>
<comment type="similarity">
    <text evidence="1">Belongs to the DNA polymerase delta/II small subunit family.</text>
</comment>
<dbReference type="InterPro" id="IPR007185">
    <property type="entry name" value="DNA_pol_a/d/e_bsu"/>
</dbReference>
<evidence type="ECO:0000256" key="1">
    <source>
        <dbReference type="ARBA" id="ARBA00006035"/>
    </source>
</evidence>
<reference evidence="5" key="1">
    <citation type="journal article" date="2023" name="bioRxiv">
        <title>Scaffold-level genome assemblies of two parasitoid biocontrol wasps reveal the parthenogenesis mechanism and an associated novel virus.</title>
        <authorList>
            <person name="Inwood S."/>
            <person name="Skelly J."/>
            <person name="Guhlin J."/>
            <person name="Harrop T."/>
            <person name="Goldson S."/>
            <person name="Dearden P."/>
        </authorList>
    </citation>
    <scope>NUCLEOTIDE SEQUENCE</scope>
    <source>
        <strain evidence="5">Lincoln</strain>
        <tissue evidence="5">Whole body</tissue>
    </source>
</reference>
<sequence>MPIIVIHDMANQIMNKFNRECINVNDYGRFKIVQKSFDKQYSNIYNARLKALKDVLIEKAKQKWASHKILQLSELSEVVDDNELVLIVGIIYKHQELKPSILKELSYELQLIPQPVRSNYSSEKDQIFLEDEMMRIKLVGDRIDPKEIVTGLACTVLGHQYDDGTFWVEEYCFPGICPKASSSISVRNEKKQLLLLSGLNLCNDTNSIVHELLVEFISGMAGNDSTQKLAATITQVIIAGNCVDGITESYRNHGFVKEKNKMSVVALETILATHKFDDLLSQIAETCCVMVMPAQFDPSNHSIPQQPFHPCILPKTSRCAFFYYHRIFLANIYFVLRMIN</sequence>
<proteinExistence type="inferred from homology"/>
<evidence type="ECO:0000256" key="2">
    <source>
        <dbReference type="ARBA" id="ARBA00022705"/>
    </source>
</evidence>
<keyword evidence="2" id="KW-0235">DNA replication</keyword>
<dbReference type="Gene3D" id="3.60.21.50">
    <property type="match status" value="1"/>
</dbReference>